<keyword evidence="1" id="KW-1133">Transmembrane helix</keyword>
<comment type="caution">
    <text evidence="2">The sequence shown here is derived from an EMBL/GenBank/DDBJ whole genome shotgun (WGS) entry which is preliminary data.</text>
</comment>
<evidence type="ECO:0000256" key="1">
    <source>
        <dbReference type="SAM" id="Phobius"/>
    </source>
</evidence>
<protein>
    <submittedName>
        <fullName evidence="2">Uncharacterized protein</fullName>
    </submittedName>
</protein>
<organism evidence="2 3">
    <name type="scientific">Elysia chlorotica</name>
    <name type="common">Eastern emerald elysia</name>
    <name type="synonym">Sea slug</name>
    <dbReference type="NCBI Taxonomy" id="188477"/>
    <lineage>
        <taxon>Eukaryota</taxon>
        <taxon>Metazoa</taxon>
        <taxon>Spiralia</taxon>
        <taxon>Lophotrochozoa</taxon>
        <taxon>Mollusca</taxon>
        <taxon>Gastropoda</taxon>
        <taxon>Heterobranchia</taxon>
        <taxon>Euthyneura</taxon>
        <taxon>Panpulmonata</taxon>
        <taxon>Sacoglossa</taxon>
        <taxon>Placobranchoidea</taxon>
        <taxon>Plakobranchidae</taxon>
        <taxon>Elysia</taxon>
    </lineage>
</organism>
<dbReference type="Proteomes" id="UP000271974">
    <property type="component" value="Unassembled WGS sequence"/>
</dbReference>
<evidence type="ECO:0000313" key="3">
    <source>
        <dbReference type="Proteomes" id="UP000271974"/>
    </source>
</evidence>
<sequence>MDANLTEGYMRHAPKVDEDVLEVQALMRSEGFDDHIITTLISLFWLVGMPIVFVICSILWHIWTLFCDLIEAACSGSELTSEYITINECTNPQVAKILSPLPPDFDFKHVCDNKSVKGNPFGRPMITV</sequence>
<name>A0A3S1BQV5_ELYCH</name>
<accession>A0A3S1BQV5</accession>
<keyword evidence="3" id="KW-1185">Reference proteome</keyword>
<feature type="transmembrane region" description="Helical" evidence="1">
    <location>
        <begin position="36"/>
        <end position="63"/>
    </location>
</feature>
<dbReference type="EMBL" id="RQTK01000135">
    <property type="protein sequence ID" value="RUS86542.1"/>
    <property type="molecule type" value="Genomic_DNA"/>
</dbReference>
<gene>
    <name evidence="2" type="ORF">EGW08_005681</name>
</gene>
<dbReference type="AlphaFoldDB" id="A0A3S1BQV5"/>
<evidence type="ECO:0000313" key="2">
    <source>
        <dbReference type="EMBL" id="RUS86542.1"/>
    </source>
</evidence>
<keyword evidence="1" id="KW-0472">Membrane</keyword>
<reference evidence="2 3" key="1">
    <citation type="submission" date="2019-01" db="EMBL/GenBank/DDBJ databases">
        <title>A draft genome assembly of the solar-powered sea slug Elysia chlorotica.</title>
        <authorList>
            <person name="Cai H."/>
            <person name="Li Q."/>
            <person name="Fang X."/>
            <person name="Li J."/>
            <person name="Curtis N.E."/>
            <person name="Altenburger A."/>
            <person name="Shibata T."/>
            <person name="Feng M."/>
            <person name="Maeda T."/>
            <person name="Schwartz J.A."/>
            <person name="Shigenobu S."/>
            <person name="Lundholm N."/>
            <person name="Nishiyama T."/>
            <person name="Yang H."/>
            <person name="Hasebe M."/>
            <person name="Li S."/>
            <person name="Pierce S.K."/>
            <person name="Wang J."/>
        </authorList>
    </citation>
    <scope>NUCLEOTIDE SEQUENCE [LARGE SCALE GENOMIC DNA]</scope>
    <source>
        <strain evidence="2">EC2010</strain>
        <tissue evidence="2">Whole organism of an adult</tissue>
    </source>
</reference>
<keyword evidence="1" id="KW-0812">Transmembrane</keyword>
<proteinExistence type="predicted"/>